<evidence type="ECO:0000259" key="2">
    <source>
        <dbReference type="Pfam" id="PF13649"/>
    </source>
</evidence>
<keyword evidence="1 3" id="KW-0808">Transferase</keyword>
<dbReference type="Proteomes" id="UP000295008">
    <property type="component" value="Unassembled WGS sequence"/>
</dbReference>
<keyword evidence="3" id="KW-0489">Methyltransferase</keyword>
<dbReference type="GO" id="GO:0032259">
    <property type="term" value="P:methylation"/>
    <property type="evidence" value="ECO:0007669"/>
    <property type="project" value="UniProtKB-KW"/>
</dbReference>
<name>A0A4R1QXR3_HYDET</name>
<feature type="domain" description="Methyltransferase" evidence="2">
    <location>
        <begin position="42"/>
        <end position="117"/>
    </location>
</feature>
<proteinExistence type="predicted"/>
<dbReference type="InterPro" id="IPR029063">
    <property type="entry name" value="SAM-dependent_MTases_sf"/>
</dbReference>
<dbReference type="Gene3D" id="3.40.50.150">
    <property type="entry name" value="Vaccinia Virus protein VP39"/>
    <property type="match status" value="1"/>
</dbReference>
<reference evidence="3 4" key="1">
    <citation type="submission" date="2019-03" db="EMBL/GenBank/DDBJ databases">
        <title>Genomic Encyclopedia of Type Strains, Phase IV (KMG-IV): sequencing the most valuable type-strain genomes for metagenomic binning, comparative biology and taxonomic classification.</title>
        <authorList>
            <person name="Goeker M."/>
        </authorList>
    </citation>
    <scope>NUCLEOTIDE SEQUENCE [LARGE SCALE GENOMIC DNA]</scope>
    <source>
        <strain evidence="3 4">LX-B</strain>
    </source>
</reference>
<gene>
    <name evidence="3" type="ORF">EDC14_10511</name>
</gene>
<evidence type="ECO:0000313" key="3">
    <source>
        <dbReference type="EMBL" id="TCL56150.1"/>
    </source>
</evidence>
<evidence type="ECO:0000256" key="1">
    <source>
        <dbReference type="ARBA" id="ARBA00022679"/>
    </source>
</evidence>
<sequence>MAEAALTFNEVAELYHEIRPRYPESLFADLVKLTNLPNHARVLEIGAGTGIATVELVRRGLQVVALEPGPAMAAILKRNLKDCQAEVIESKFEDWEPPIAKFDLVVSFTAFHWSIPKPGFKGPMSFLLHPDISVSLSIIMLQAEIALSSRQSKNITGNTSRMNPSFISPKLRVLNRAPKN</sequence>
<keyword evidence="4" id="KW-1185">Reference proteome</keyword>
<dbReference type="EMBL" id="SLUN01000051">
    <property type="protein sequence ID" value="TCL56150.1"/>
    <property type="molecule type" value="Genomic_DNA"/>
</dbReference>
<dbReference type="CDD" id="cd02440">
    <property type="entry name" value="AdoMet_MTases"/>
    <property type="match status" value="1"/>
</dbReference>
<dbReference type="InterPro" id="IPR041698">
    <property type="entry name" value="Methyltransf_25"/>
</dbReference>
<dbReference type="GO" id="GO:0008168">
    <property type="term" value="F:methyltransferase activity"/>
    <property type="evidence" value="ECO:0007669"/>
    <property type="project" value="UniProtKB-KW"/>
</dbReference>
<dbReference type="AlphaFoldDB" id="A0A4R1QXR3"/>
<accession>A0A4R1QXR3</accession>
<evidence type="ECO:0000313" key="4">
    <source>
        <dbReference type="Proteomes" id="UP000295008"/>
    </source>
</evidence>
<dbReference type="PANTHER" id="PTHR43861">
    <property type="entry name" value="TRANS-ACONITATE 2-METHYLTRANSFERASE-RELATED"/>
    <property type="match status" value="1"/>
</dbReference>
<comment type="caution">
    <text evidence="3">The sequence shown here is derived from an EMBL/GenBank/DDBJ whole genome shotgun (WGS) entry which is preliminary data.</text>
</comment>
<protein>
    <submittedName>
        <fullName evidence="3">Methyltransferase family protein</fullName>
    </submittedName>
</protein>
<dbReference type="SUPFAM" id="SSF53335">
    <property type="entry name" value="S-adenosyl-L-methionine-dependent methyltransferases"/>
    <property type="match status" value="1"/>
</dbReference>
<organism evidence="3 4">
    <name type="scientific">Hydrogenispora ethanolica</name>
    <dbReference type="NCBI Taxonomy" id="1082276"/>
    <lineage>
        <taxon>Bacteria</taxon>
        <taxon>Bacillati</taxon>
        <taxon>Bacillota</taxon>
        <taxon>Hydrogenispora</taxon>
    </lineage>
</organism>
<dbReference type="Pfam" id="PF13649">
    <property type="entry name" value="Methyltransf_25"/>
    <property type="match status" value="1"/>
</dbReference>